<keyword evidence="2" id="KW-1185">Reference proteome</keyword>
<organism evidence="1 2">
    <name type="scientific">Denitromonas halophila</name>
    <dbReference type="NCBI Taxonomy" id="1629404"/>
    <lineage>
        <taxon>Bacteria</taxon>
        <taxon>Pseudomonadati</taxon>
        <taxon>Pseudomonadota</taxon>
        <taxon>Betaproteobacteria</taxon>
        <taxon>Rhodocyclales</taxon>
        <taxon>Zoogloeaceae</taxon>
        <taxon>Denitromonas</taxon>
    </lineage>
</organism>
<evidence type="ECO:0000313" key="2">
    <source>
        <dbReference type="Proteomes" id="UP000319502"/>
    </source>
</evidence>
<dbReference type="InterPro" id="IPR027405">
    <property type="entry name" value="YidB-like"/>
</dbReference>
<sequence length="170" mass="17697">MRGRRSCETLSRALLRVIRQAMMSRHEQIEGERNMGLLDQLAGQVLGGGSSSVENPMVEIVKALIQNSEGGLPGLLSRLQSGGLGGEVASWLGQGENQPVGADALSQAIGPDTLAQVASQFGMSQPEAASGLAGSLPQLIDMLSPNGQVDDNSVMLQQGLSMLGGLFGKR</sequence>
<comment type="caution">
    <text evidence="1">The sequence shown here is derived from an EMBL/GenBank/DDBJ whole genome shotgun (WGS) entry which is preliminary data.</text>
</comment>
<evidence type="ECO:0000313" key="1">
    <source>
        <dbReference type="EMBL" id="TVO51199.1"/>
    </source>
</evidence>
<reference evidence="1 2" key="1">
    <citation type="submission" date="2019-07" db="EMBL/GenBank/DDBJ databases">
        <title>The pathways for chlorine oxyanion respiration interact through the shared metabolite chlorate.</title>
        <authorList>
            <person name="Barnum T.P."/>
            <person name="Cheng Y."/>
            <person name="Hill K.A."/>
            <person name="Lucas L.N."/>
            <person name="Carlson H.K."/>
            <person name="Coates J.D."/>
        </authorList>
    </citation>
    <scope>NUCLEOTIDE SEQUENCE [LARGE SCALE GENOMIC DNA]</scope>
    <source>
        <strain evidence="1 2">SFB-3</strain>
    </source>
</reference>
<protein>
    <submittedName>
        <fullName evidence="1">DUF937 domain-containing protein</fullName>
    </submittedName>
</protein>
<dbReference type="InterPro" id="IPR045372">
    <property type="entry name" value="YidB"/>
</dbReference>
<dbReference type="EMBL" id="VMNK01000021">
    <property type="protein sequence ID" value="TVO51199.1"/>
    <property type="molecule type" value="Genomic_DNA"/>
</dbReference>
<gene>
    <name evidence="1" type="ORF">FHP91_19850</name>
</gene>
<proteinExistence type="predicted"/>
<dbReference type="AlphaFoldDB" id="A0A557QE47"/>
<dbReference type="Pfam" id="PF20159">
    <property type="entry name" value="YidB"/>
    <property type="match status" value="1"/>
</dbReference>
<dbReference type="SUPFAM" id="SSF140804">
    <property type="entry name" value="YidB-like"/>
    <property type="match status" value="1"/>
</dbReference>
<dbReference type="Proteomes" id="UP000319502">
    <property type="component" value="Unassembled WGS sequence"/>
</dbReference>
<dbReference type="Gene3D" id="1.10.10.690">
    <property type="entry name" value="YidB-like"/>
    <property type="match status" value="1"/>
</dbReference>
<accession>A0A557QE47</accession>
<dbReference type="OrthoDB" id="9795283at2"/>
<name>A0A557QE47_9RHOO</name>